<dbReference type="SUPFAM" id="SSF55874">
    <property type="entry name" value="ATPase domain of HSP90 chaperone/DNA topoisomerase II/histidine kinase"/>
    <property type="match status" value="1"/>
</dbReference>
<dbReference type="Gene3D" id="3.30.450.20">
    <property type="entry name" value="PAS domain"/>
    <property type="match status" value="4"/>
</dbReference>
<protein>
    <recommendedName>
        <fullName evidence="2">histidine kinase</fullName>
        <ecNumber evidence="2">2.7.13.3</ecNumber>
    </recommendedName>
</protein>
<keyword evidence="5" id="KW-0418">Kinase</keyword>
<dbReference type="InterPro" id="IPR000014">
    <property type="entry name" value="PAS"/>
</dbReference>
<reference evidence="9" key="1">
    <citation type="submission" date="2023-07" db="EMBL/GenBank/DDBJ databases">
        <authorList>
            <person name="Kim M.K."/>
        </authorList>
    </citation>
    <scope>NUCLEOTIDE SEQUENCE</scope>
    <source>
        <strain evidence="9">ASUV-10-1</strain>
    </source>
</reference>
<dbReference type="CDD" id="cd00130">
    <property type="entry name" value="PAS"/>
    <property type="match status" value="1"/>
</dbReference>
<dbReference type="InterPro" id="IPR003594">
    <property type="entry name" value="HATPase_dom"/>
</dbReference>
<feature type="domain" description="Histidine kinase" evidence="7">
    <location>
        <begin position="634"/>
        <end position="850"/>
    </location>
</feature>
<dbReference type="InterPro" id="IPR036890">
    <property type="entry name" value="HATPase_C_sf"/>
</dbReference>
<feature type="chain" id="PRO_5047413969" description="histidine kinase" evidence="6">
    <location>
        <begin position="22"/>
        <end position="850"/>
    </location>
</feature>
<dbReference type="InterPro" id="IPR035965">
    <property type="entry name" value="PAS-like_dom_sf"/>
</dbReference>
<dbReference type="SMART" id="SM00387">
    <property type="entry name" value="HATPase_c"/>
    <property type="match status" value="1"/>
</dbReference>
<dbReference type="InterPro" id="IPR005467">
    <property type="entry name" value="His_kinase_dom"/>
</dbReference>
<gene>
    <name evidence="9" type="ORF">Q5H93_23955</name>
</gene>
<dbReference type="InterPro" id="IPR013656">
    <property type="entry name" value="PAS_4"/>
</dbReference>
<evidence type="ECO:0000259" key="7">
    <source>
        <dbReference type="PROSITE" id="PS50109"/>
    </source>
</evidence>
<dbReference type="EMBL" id="JAUQSY010000028">
    <property type="protein sequence ID" value="MDO7877812.1"/>
    <property type="molecule type" value="Genomic_DNA"/>
</dbReference>
<dbReference type="InterPro" id="IPR052162">
    <property type="entry name" value="Sensor_kinase/Photoreceptor"/>
</dbReference>
<organism evidence="9 10">
    <name type="scientific">Hymenobacter aranciens</name>
    <dbReference type="NCBI Taxonomy" id="3063996"/>
    <lineage>
        <taxon>Bacteria</taxon>
        <taxon>Pseudomonadati</taxon>
        <taxon>Bacteroidota</taxon>
        <taxon>Cytophagia</taxon>
        <taxon>Cytophagales</taxon>
        <taxon>Hymenobacteraceae</taxon>
        <taxon>Hymenobacter</taxon>
    </lineage>
</organism>
<dbReference type="InterPro" id="IPR004358">
    <property type="entry name" value="Sig_transdc_His_kin-like_C"/>
</dbReference>
<keyword evidence="6" id="KW-0732">Signal</keyword>
<dbReference type="Gene3D" id="3.30.565.10">
    <property type="entry name" value="Histidine kinase-like ATPase, C-terminal domain"/>
    <property type="match status" value="1"/>
</dbReference>
<evidence type="ECO:0000256" key="1">
    <source>
        <dbReference type="ARBA" id="ARBA00000085"/>
    </source>
</evidence>
<feature type="signal peptide" evidence="6">
    <location>
        <begin position="1"/>
        <end position="21"/>
    </location>
</feature>
<dbReference type="PROSITE" id="PS50112">
    <property type="entry name" value="PAS"/>
    <property type="match status" value="1"/>
</dbReference>
<dbReference type="Gene3D" id="1.10.287.130">
    <property type="match status" value="1"/>
</dbReference>
<evidence type="ECO:0000259" key="8">
    <source>
        <dbReference type="PROSITE" id="PS50112"/>
    </source>
</evidence>
<proteinExistence type="predicted"/>
<dbReference type="PANTHER" id="PTHR43304">
    <property type="entry name" value="PHYTOCHROME-LIKE PROTEIN CPH1"/>
    <property type="match status" value="1"/>
</dbReference>
<dbReference type="Pfam" id="PF08448">
    <property type="entry name" value="PAS_4"/>
    <property type="match status" value="4"/>
</dbReference>
<dbReference type="SMART" id="SM00091">
    <property type="entry name" value="PAS"/>
    <property type="match status" value="4"/>
</dbReference>
<sequence length="850" mass="92714">PRRLRLPASAAPGAVPLAALAQPQGAGWLLLLEAPAAPAALAPALPAALEQVPVALAVVQGPDYRIEAANARMLLFWDSTLAQVQGRPHFEALPSLAGRGFEEIFAEVYRSGQPYTLHELSLTIRRQGQAHAGYFNVIYQPTADAAGRVSGLTVSAVEVTEQVRARQQVEQLNEELELRVTARSAETRAALFEAEQQREQLGVQQRLLSQILRQVPAAIATLTGPEHRFTFFNDLYQQLVGHRAVLGRTVQQVLPEVQEQGFVAVLDQVYATGQPFVGPETAVLLHQEGAPAPTQLYVDLIYQPLFDSQQRPHGILAFILDVTERVRSRKQAETLQAALLQGAQRQAQERQDLLDLFRQAPVAVVLLREPDHRIDYHNPAFEELFPPEEWAGPLRGHRLEEVYPLLRPAGLQLLLDQVFASGEGQIVSELPLALLQPGSPRFVTLVYQAYHEQGRIVGVAAFAYDVTDQVLARQAGEAARAELQRVFEQAPVAIVVYRGDDYTLEFVNSALAELMGQPAAALLGHRLVEFVPDAGPSGLLAALAAVRRTGQPFVAPEMPLTVVRAQGTEQAYFNFVYQLLPDAQGQPTGIICVVTEVTAQVRARTQVQALNDDLRATNQRLTRSNAELDTFVYTASHDLKAPISNIEGLLTVLRQLLPPTLDAEVPAVLALMDDAVQRFRRTLLDLTDVGRLQSDLLDEAATPVDLAALIDAVRLDIQPELAGAEASFDLDLAACPAVRAPARTLRSVLYNLLSNAAKYRDPARHLRVEVRCARTPGQFRLAVTDNGLGLTPVQQASLFQMYRRLHAHVPGSGVGLYMVKKLVENAGGSIAVESTEGVGSTFTVTLPTGT</sequence>
<dbReference type="PANTHER" id="PTHR43304:SF1">
    <property type="entry name" value="PAC DOMAIN-CONTAINING PROTEIN"/>
    <property type="match status" value="1"/>
</dbReference>
<evidence type="ECO:0000313" key="10">
    <source>
        <dbReference type="Proteomes" id="UP001176429"/>
    </source>
</evidence>
<evidence type="ECO:0000256" key="5">
    <source>
        <dbReference type="ARBA" id="ARBA00022777"/>
    </source>
</evidence>
<accession>A0ABT9BLD0</accession>
<dbReference type="CDD" id="cd00082">
    <property type="entry name" value="HisKA"/>
    <property type="match status" value="1"/>
</dbReference>
<feature type="non-terminal residue" evidence="9">
    <location>
        <position position="1"/>
    </location>
</feature>
<dbReference type="PROSITE" id="PS50109">
    <property type="entry name" value="HIS_KIN"/>
    <property type="match status" value="1"/>
</dbReference>
<dbReference type="InterPro" id="IPR003661">
    <property type="entry name" value="HisK_dim/P_dom"/>
</dbReference>
<name>A0ABT9BLD0_9BACT</name>
<dbReference type="Pfam" id="PF02518">
    <property type="entry name" value="HATPase_c"/>
    <property type="match status" value="1"/>
</dbReference>
<evidence type="ECO:0000256" key="6">
    <source>
        <dbReference type="SAM" id="SignalP"/>
    </source>
</evidence>
<keyword evidence="4" id="KW-0808">Transferase</keyword>
<keyword evidence="10" id="KW-1185">Reference proteome</keyword>
<dbReference type="SUPFAM" id="SSF47384">
    <property type="entry name" value="Homodimeric domain of signal transducing histidine kinase"/>
    <property type="match status" value="1"/>
</dbReference>
<keyword evidence="3" id="KW-0597">Phosphoprotein</keyword>
<dbReference type="RefSeq" id="WP_305009271.1">
    <property type="nucleotide sequence ID" value="NZ_JAUQSY010000028.1"/>
</dbReference>
<evidence type="ECO:0000256" key="3">
    <source>
        <dbReference type="ARBA" id="ARBA00022553"/>
    </source>
</evidence>
<feature type="domain" description="PAS" evidence="8">
    <location>
        <begin position="479"/>
        <end position="531"/>
    </location>
</feature>
<evidence type="ECO:0000256" key="2">
    <source>
        <dbReference type="ARBA" id="ARBA00012438"/>
    </source>
</evidence>
<dbReference type="NCBIfam" id="TIGR00229">
    <property type="entry name" value="sensory_box"/>
    <property type="match status" value="2"/>
</dbReference>
<dbReference type="InterPro" id="IPR036097">
    <property type="entry name" value="HisK_dim/P_sf"/>
</dbReference>
<comment type="catalytic activity">
    <reaction evidence="1">
        <text>ATP + protein L-histidine = ADP + protein N-phospho-L-histidine.</text>
        <dbReference type="EC" id="2.7.13.3"/>
    </reaction>
</comment>
<evidence type="ECO:0000256" key="4">
    <source>
        <dbReference type="ARBA" id="ARBA00022679"/>
    </source>
</evidence>
<dbReference type="EC" id="2.7.13.3" evidence="2"/>
<dbReference type="SMART" id="SM00388">
    <property type="entry name" value="HisKA"/>
    <property type="match status" value="1"/>
</dbReference>
<comment type="caution">
    <text evidence="9">The sequence shown here is derived from an EMBL/GenBank/DDBJ whole genome shotgun (WGS) entry which is preliminary data.</text>
</comment>
<dbReference type="PRINTS" id="PR00344">
    <property type="entry name" value="BCTRLSENSOR"/>
</dbReference>
<dbReference type="SUPFAM" id="SSF55785">
    <property type="entry name" value="PYP-like sensor domain (PAS domain)"/>
    <property type="match status" value="4"/>
</dbReference>
<dbReference type="Proteomes" id="UP001176429">
    <property type="component" value="Unassembled WGS sequence"/>
</dbReference>
<evidence type="ECO:0000313" key="9">
    <source>
        <dbReference type="EMBL" id="MDO7877812.1"/>
    </source>
</evidence>